<accession>A0ABU5UZ42</accession>
<evidence type="ECO:0000313" key="6">
    <source>
        <dbReference type="EMBL" id="MEA5666364.1"/>
    </source>
</evidence>
<dbReference type="InterPro" id="IPR018247">
    <property type="entry name" value="EF_Hand_1_Ca_BS"/>
</dbReference>
<dbReference type="PROSITE" id="PS50222">
    <property type="entry name" value="EF_HAND_2"/>
    <property type="match status" value="2"/>
</dbReference>
<dbReference type="PANTHER" id="PTHR10827:SF98">
    <property type="entry name" value="45 KDA CALCIUM-BINDING PROTEIN"/>
    <property type="match status" value="1"/>
</dbReference>
<dbReference type="InterPro" id="IPR011992">
    <property type="entry name" value="EF-hand-dom_pair"/>
</dbReference>
<feature type="compositionally biased region" description="Basic and acidic residues" evidence="3">
    <location>
        <begin position="138"/>
        <end position="161"/>
    </location>
</feature>
<keyword evidence="2" id="KW-0677">Repeat</keyword>
<gene>
    <name evidence="6" type="ORF">VA603_02255</name>
</gene>
<dbReference type="InterPro" id="IPR002048">
    <property type="entry name" value="EF_hand_dom"/>
</dbReference>
<feature type="domain" description="EF-hand" evidence="5">
    <location>
        <begin position="51"/>
        <end position="76"/>
    </location>
</feature>
<dbReference type="Pfam" id="PF13499">
    <property type="entry name" value="EF-hand_7"/>
    <property type="match status" value="1"/>
</dbReference>
<proteinExistence type="predicted"/>
<dbReference type="Gene3D" id="1.10.238.10">
    <property type="entry name" value="EF-hand"/>
    <property type="match status" value="2"/>
</dbReference>
<reference evidence="6 7" key="1">
    <citation type="submission" date="2023-12" db="EMBL/GenBank/DDBJ databases">
        <title>Stenotrophomonas guangdongensis sp. nov., isolated from wilted pepper plants (Capsicum annuum).</title>
        <authorList>
            <person name="Qiu M."/>
            <person name="Li Y."/>
            <person name="Liu Q."/>
            <person name="Zhang X."/>
            <person name="Huang Y."/>
            <person name="Guo R."/>
            <person name="Hu M."/>
            <person name="Zhou J."/>
            <person name="Zhou X."/>
        </authorList>
    </citation>
    <scope>NUCLEOTIDE SEQUENCE [LARGE SCALE GENOMIC DNA]</scope>
    <source>
        <strain evidence="6 7">MH1</strain>
    </source>
</reference>
<dbReference type="EMBL" id="JAYFUH010000061">
    <property type="protein sequence ID" value="MEA5666364.1"/>
    <property type="molecule type" value="Genomic_DNA"/>
</dbReference>
<dbReference type="SMART" id="SM00054">
    <property type="entry name" value="EFh"/>
    <property type="match status" value="3"/>
</dbReference>
<sequence>MTQRKPFLLLALLLATSATGVALAASPAGQRPTPPRMDANGDGVIDRQEAASHPRLAQRFDELDKNKDGKLSREELPAPRFADRHGRGGHGHAGHGGRDGFMLRGMDTDNDGRISAAEYRAHFDRLDVNKDGFIDQADRQARAEQRRTEWFTQADTDKDGKLSQAELDAARGKERSRGPRGPMPPQAPAAK</sequence>
<protein>
    <submittedName>
        <fullName evidence="6">EF-hand domain-containing protein</fullName>
    </submittedName>
</protein>
<feature type="signal peptide" evidence="4">
    <location>
        <begin position="1"/>
        <end position="24"/>
    </location>
</feature>
<feature type="chain" id="PRO_5045136623" evidence="4">
    <location>
        <begin position="25"/>
        <end position="191"/>
    </location>
</feature>
<evidence type="ECO:0000256" key="1">
    <source>
        <dbReference type="ARBA" id="ARBA00022723"/>
    </source>
</evidence>
<dbReference type="SUPFAM" id="SSF47473">
    <property type="entry name" value="EF-hand"/>
    <property type="match status" value="1"/>
</dbReference>
<dbReference type="PROSITE" id="PS00018">
    <property type="entry name" value="EF_HAND_1"/>
    <property type="match status" value="3"/>
</dbReference>
<feature type="domain" description="EF-hand" evidence="5">
    <location>
        <begin position="102"/>
        <end position="129"/>
    </location>
</feature>
<evidence type="ECO:0000313" key="7">
    <source>
        <dbReference type="Proteomes" id="UP001301653"/>
    </source>
</evidence>
<keyword evidence="1" id="KW-0479">Metal-binding</keyword>
<dbReference type="Proteomes" id="UP001301653">
    <property type="component" value="Unassembled WGS sequence"/>
</dbReference>
<feature type="compositionally biased region" description="Pro residues" evidence="3">
    <location>
        <begin position="181"/>
        <end position="191"/>
    </location>
</feature>
<feature type="region of interest" description="Disordered" evidence="3">
    <location>
        <begin position="23"/>
        <end position="43"/>
    </location>
</feature>
<feature type="compositionally biased region" description="Basic and acidic residues" evidence="3">
    <location>
        <begin position="168"/>
        <end position="177"/>
    </location>
</feature>
<feature type="region of interest" description="Disordered" evidence="3">
    <location>
        <begin position="138"/>
        <end position="191"/>
    </location>
</feature>
<evidence type="ECO:0000256" key="4">
    <source>
        <dbReference type="SAM" id="SignalP"/>
    </source>
</evidence>
<evidence type="ECO:0000256" key="2">
    <source>
        <dbReference type="ARBA" id="ARBA00022737"/>
    </source>
</evidence>
<name>A0ABU5UZ42_9GAMM</name>
<organism evidence="6 7">
    <name type="scientific">Stenotrophomonas capsici</name>
    <dbReference type="NCBI Taxonomy" id="3110230"/>
    <lineage>
        <taxon>Bacteria</taxon>
        <taxon>Pseudomonadati</taxon>
        <taxon>Pseudomonadota</taxon>
        <taxon>Gammaproteobacteria</taxon>
        <taxon>Lysobacterales</taxon>
        <taxon>Lysobacteraceae</taxon>
        <taxon>Stenotrophomonas</taxon>
    </lineage>
</organism>
<dbReference type="Pfam" id="PF13202">
    <property type="entry name" value="EF-hand_5"/>
    <property type="match status" value="3"/>
</dbReference>
<dbReference type="RefSeq" id="WP_132864526.1">
    <property type="nucleotide sequence ID" value="NZ_JAYFUH010000061.1"/>
</dbReference>
<keyword evidence="4" id="KW-0732">Signal</keyword>
<keyword evidence="7" id="KW-1185">Reference proteome</keyword>
<evidence type="ECO:0000256" key="3">
    <source>
        <dbReference type="SAM" id="MobiDB-lite"/>
    </source>
</evidence>
<comment type="caution">
    <text evidence="6">The sequence shown here is derived from an EMBL/GenBank/DDBJ whole genome shotgun (WGS) entry which is preliminary data.</text>
</comment>
<feature type="region of interest" description="Disordered" evidence="3">
    <location>
        <begin position="80"/>
        <end position="101"/>
    </location>
</feature>
<dbReference type="PANTHER" id="PTHR10827">
    <property type="entry name" value="RETICULOCALBIN"/>
    <property type="match status" value="1"/>
</dbReference>
<evidence type="ECO:0000259" key="5">
    <source>
        <dbReference type="PROSITE" id="PS50222"/>
    </source>
</evidence>